<accession>A0A1G7YNI7</accession>
<dbReference type="AlphaFoldDB" id="A0A1G7YNI7"/>
<dbReference type="InterPro" id="IPR029021">
    <property type="entry name" value="Prot-tyrosine_phosphatase-like"/>
</dbReference>
<dbReference type="InterPro" id="IPR026893">
    <property type="entry name" value="Tyr/Ser_Pase_IphP-type"/>
</dbReference>
<name>A0A1G7YNI7_PSEOR</name>
<dbReference type="GO" id="GO:0004721">
    <property type="term" value="F:phosphoprotein phosphatase activity"/>
    <property type="evidence" value="ECO:0007669"/>
    <property type="project" value="InterPro"/>
</dbReference>
<organism evidence="3 4">
    <name type="scientific">Pseudonocardia oroxyli</name>
    <dbReference type="NCBI Taxonomy" id="366584"/>
    <lineage>
        <taxon>Bacteria</taxon>
        <taxon>Bacillati</taxon>
        <taxon>Actinomycetota</taxon>
        <taxon>Actinomycetes</taxon>
        <taxon>Pseudonocardiales</taxon>
        <taxon>Pseudonocardiaceae</taxon>
        <taxon>Pseudonocardia</taxon>
    </lineage>
</organism>
<dbReference type="SUPFAM" id="SSF52799">
    <property type="entry name" value="(Phosphotyrosine protein) phosphatases II"/>
    <property type="match status" value="1"/>
</dbReference>
<protein>
    <submittedName>
        <fullName evidence="3">Protein tyrosine/serine phosphatase</fullName>
    </submittedName>
</protein>
<dbReference type="EMBL" id="FNBE01000017">
    <property type="protein sequence ID" value="SDG98098.1"/>
    <property type="molecule type" value="Genomic_DNA"/>
</dbReference>
<dbReference type="STRING" id="366584.SAMN05216377_117109"/>
<gene>
    <name evidence="3" type="ORF">SAMN05216377_117109</name>
</gene>
<feature type="domain" description="Tyrosine specific protein phosphatases" evidence="2">
    <location>
        <begin position="110"/>
        <end position="142"/>
    </location>
</feature>
<dbReference type="PANTHER" id="PTHR31126">
    <property type="entry name" value="TYROSINE-PROTEIN PHOSPHATASE"/>
    <property type="match status" value="1"/>
</dbReference>
<dbReference type="PROSITE" id="PS00383">
    <property type="entry name" value="TYR_PHOSPHATASE_1"/>
    <property type="match status" value="1"/>
</dbReference>
<evidence type="ECO:0000256" key="1">
    <source>
        <dbReference type="ARBA" id="ARBA00009580"/>
    </source>
</evidence>
<evidence type="ECO:0000259" key="2">
    <source>
        <dbReference type="PROSITE" id="PS50056"/>
    </source>
</evidence>
<dbReference type="Proteomes" id="UP000198967">
    <property type="component" value="Unassembled WGS sequence"/>
</dbReference>
<keyword evidence="4" id="KW-1185">Reference proteome</keyword>
<dbReference type="PANTHER" id="PTHR31126:SF1">
    <property type="entry name" value="TYROSINE SPECIFIC PROTEIN PHOSPHATASES DOMAIN-CONTAINING PROTEIN"/>
    <property type="match status" value="1"/>
</dbReference>
<comment type="similarity">
    <text evidence="1">Belongs to the protein-tyrosine phosphatase family.</text>
</comment>
<evidence type="ECO:0000313" key="4">
    <source>
        <dbReference type="Proteomes" id="UP000198967"/>
    </source>
</evidence>
<proteinExistence type="inferred from homology"/>
<evidence type="ECO:0000313" key="3">
    <source>
        <dbReference type="EMBL" id="SDG98098.1"/>
    </source>
</evidence>
<reference evidence="3 4" key="1">
    <citation type="submission" date="2016-10" db="EMBL/GenBank/DDBJ databases">
        <authorList>
            <person name="de Groot N.N."/>
        </authorList>
    </citation>
    <scope>NUCLEOTIDE SEQUENCE [LARGE SCALE GENOMIC DNA]</scope>
    <source>
        <strain evidence="3 4">CGMCC 4.3143</strain>
    </source>
</reference>
<dbReference type="InterPro" id="IPR016130">
    <property type="entry name" value="Tyr_Pase_AS"/>
</dbReference>
<dbReference type="RefSeq" id="WP_176921494.1">
    <property type="nucleotide sequence ID" value="NZ_FNBE01000017.1"/>
</dbReference>
<sequence>MTASLDLTVPANLRDVGGLTTADGRTLRRGVLLRSDAPQPGDVSPVTPGSVIDLRSPRETEGRAHPLTGRAEIHVVPLGASLAPDVIAATPAAERDLGWAYRLLVADAAAEIARIVEIVATAPAPVLVHCAAGKDRTGIIVATVLRLVGVPRAQVLADYAATNENLEPLFARLRASGAHLPGVDDDAEDLLGVDPAALEAVLDDLESHPGGLRGYLVANGADPTHLDAITARLLG</sequence>
<dbReference type="Gene3D" id="3.90.190.10">
    <property type="entry name" value="Protein tyrosine phosphatase superfamily"/>
    <property type="match status" value="1"/>
</dbReference>
<dbReference type="Pfam" id="PF13350">
    <property type="entry name" value="Y_phosphatase3"/>
    <property type="match status" value="1"/>
</dbReference>
<dbReference type="PROSITE" id="PS50056">
    <property type="entry name" value="TYR_PHOSPHATASE_2"/>
    <property type="match status" value="1"/>
</dbReference>
<dbReference type="InterPro" id="IPR000387">
    <property type="entry name" value="Tyr_Pase_dom"/>
</dbReference>